<evidence type="ECO:0000256" key="1">
    <source>
        <dbReference type="SAM" id="Coils"/>
    </source>
</evidence>
<feature type="coiled-coil region" evidence="1">
    <location>
        <begin position="67"/>
        <end position="94"/>
    </location>
</feature>
<evidence type="ECO:0000313" key="3">
    <source>
        <dbReference type="Proteomes" id="UP000059574"/>
    </source>
</evidence>
<dbReference type="GO" id="GO:0004803">
    <property type="term" value="F:transposase activity"/>
    <property type="evidence" value="ECO:0007669"/>
    <property type="project" value="InterPro"/>
</dbReference>
<accession>A0A0S2LWB4</accession>
<organism evidence="2 3">
    <name type="scientific">Arthrobacter alpinus</name>
    <dbReference type="NCBI Taxonomy" id="656366"/>
    <lineage>
        <taxon>Bacteria</taxon>
        <taxon>Bacillati</taxon>
        <taxon>Actinomycetota</taxon>
        <taxon>Actinomycetes</taxon>
        <taxon>Micrococcales</taxon>
        <taxon>Micrococcaceae</taxon>
        <taxon>Arthrobacter</taxon>
    </lineage>
</organism>
<name>A0A0S2LWB4_9MICC</name>
<reference evidence="2 3" key="2">
    <citation type="journal article" date="2016" name="J. Biotechnol.">
        <title>Complete genome sequence of Arthrobacter alpinus ERGS4:06, a yellow pigmented bacterium tolerant to cold and radiations isolated from Sikkim Himalaya.</title>
        <authorList>
            <person name="Kumar R."/>
            <person name="Singh D."/>
            <person name="Swarnkar M.K."/>
            <person name="Singh A.K."/>
            <person name="Kumar S."/>
        </authorList>
    </citation>
    <scope>NUCLEOTIDE SEQUENCE [LARGE SCALE GENOMIC DNA]</scope>
    <source>
        <strain evidence="2 3">ERGS4:06</strain>
    </source>
</reference>
<protein>
    <submittedName>
        <fullName evidence="2">Transposase</fullName>
    </submittedName>
</protein>
<dbReference type="SUPFAM" id="SSF46689">
    <property type="entry name" value="Homeodomain-like"/>
    <property type="match status" value="1"/>
</dbReference>
<dbReference type="InterPro" id="IPR009057">
    <property type="entry name" value="Homeodomain-like_sf"/>
</dbReference>
<dbReference type="Proteomes" id="UP000059574">
    <property type="component" value="Chromosome"/>
</dbReference>
<dbReference type="EMBL" id="CP013200">
    <property type="protein sequence ID" value="ALO65802.1"/>
    <property type="molecule type" value="Genomic_DNA"/>
</dbReference>
<dbReference type="GO" id="GO:0006313">
    <property type="term" value="P:DNA transposition"/>
    <property type="evidence" value="ECO:0007669"/>
    <property type="project" value="InterPro"/>
</dbReference>
<dbReference type="Gene3D" id="1.10.10.60">
    <property type="entry name" value="Homeodomain-like"/>
    <property type="match status" value="1"/>
</dbReference>
<dbReference type="GO" id="GO:0003677">
    <property type="term" value="F:DNA binding"/>
    <property type="evidence" value="ECO:0007669"/>
    <property type="project" value="InterPro"/>
</dbReference>
<evidence type="ECO:0000313" key="2">
    <source>
        <dbReference type="EMBL" id="ALO65802.1"/>
    </source>
</evidence>
<dbReference type="OrthoDB" id="52928at2"/>
<reference evidence="3" key="1">
    <citation type="submission" date="2015-11" db="EMBL/GenBank/DDBJ databases">
        <authorList>
            <person name="Kumar R."/>
            <person name="Singh D."/>
            <person name="Swarnkar M.K."/>
            <person name="Singh A.K."/>
            <person name="Kumar S."/>
        </authorList>
    </citation>
    <scope>NUCLEOTIDE SEQUENCE [LARGE SCALE GENOMIC DNA]</scope>
    <source>
        <strain evidence="3">ERGS4:06</strain>
    </source>
</reference>
<gene>
    <name evidence="2" type="ORF">AS189_03975</name>
</gene>
<keyword evidence="1" id="KW-0175">Coiled coil</keyword>
<proteinExistence type="predicted"/>
<dbReference type="InterPro" id="IPR002514">
    <property type="entry name" value="Transposase_8"/>
</dbReference>
<dbReference type="RefSeq" id="WP_062286431.1">
    <property type="nucleotide sequence ID" value="NZ_CP013200.1"/>
</dbReference>
<dbReference type="AlphaFoldDB" id="A0A0S2LWB4"/>
<dbReference type="Pfam" id="PF01527">
    <property type="entry name" value="HTH_Tnp_1"/>
    <property type="match status" value="1"/>
</dbReference>
<sequence length="96" mass="10822">MSSRPTYSDEFKADAVALAESSGRPIALVAAELGISLTALKRWIKLSHERQEAGGRKPDLPVDTAKYKAMEVRLRELERENDFLKKVSAFFAKEQR</sequence>